<accession>A0A821N1B7</accession>
<dbReference type="EMBL" id="CAJOBO010012250">
    <property type="protein sequence ID" value="CAF4609627.1"/>
    <property type="molecule type" value="Genomic_DNA"/>
</dbReference>
<name>A0A821N1B7_9BILA</name>
<keyword evidence="4" id="KW-1185">Reference proteome</keyword>
<organism evidence="3 4">
    <name type="scientific">Rotaria socialis</name>
    <dbReference type="NCBI Taxonomy" id="392032"/>
    <lineage>
        <taxon>Eukaryota</taxon>
        <taxon>Metazoa</taxon>
        <taxon>Spiralia</taxon>
        <taxon>Gnathifera</taxon>
        <taxon>Rotifera</taxon>
        <taxon>Eurotatoria</taxon>
        <taxon>Bdelloidea</taxon>
        <taxon>Philodinida</taxon>
        <taxon>Philodinidae</taxon>
        <taxon>Rotaria</taxon>
    </lineage>
</organism>
<feature type="non-terminal residue" evidence="3">
    <location>
        <position position="1"/>
    </location>
</feature>
<dbReference type="EMBL" id="CAJOBP010044041">
    <property type="protein sequence ID" value="CAF4777503.1"/>
    <property type="molecule type" value="Genomic_DNA"/>
</dbReference>
<feature type="compositionally biased region" description="Acidic residues" evidence="1">
    <location>
        <begin position="21"/>
        <end position="30"/>
    </location>
</feature>
<reference evidence="3" key="1">
    <citation type="submission" date="2021-02" db="EMBL/GenBank/DDBJ databases">
        <authorList>
            <person name="Nowell W R."/>
        </authorList>
    </citation>
    <scope>NUCLEOTIDE SEQUENCE</scope>
</reference>
<protein>
    <submittedName>
        <fullName evidence="3">Uncharacterized protein</fullName>
    </submittedName>
</protein>
<proteinExistence type="predicted"/>
<evidence type="ECO:0000256" key="1">
    <source>
        <dbReference type="SAM" id="MobiDB-lite"/>
    </source>
</evidence>
<comment type="caution">
    <text evidence="3">The sequence shown here is derived from an EMBL/GenBank/DDBJ whole genome shotgun (WGS) entry which is preliminary data.</text>
</comment>
<evidence type="ECO:0000313" key="4">
    <source>
        <dbReference type="Proteomes" id="UP000663873"/>
    </source>
</evidence>
<evidence type="ECO:0000313" key="2">
    <source>
        <dbReference type="EMBL" id="CAF4609627.1"/>
    </source>
</evidence>
<dbReference type="Proteomes" id="UP000663873">
    <property type="component" value="Unassembled WGS sequence"/>
</dbReference>
<dbReference type="Proteomes" id="UP000663851">
    <property type="component" value="Unassembled WGS sequence"/>
</dbReference>
<dbReference type="AlphaFoldDB" id="A0A821N1B7"/>
<gene>
    <name evidence="2" type="ORF">HFQ381_LOCUS33929</name>
    <name evidence="3" type="ORF">UJA718_LOCUS40214</name>
</gene>
<evidence type="ECO:0000313" key="3">
    <source>
        <dbReference type="EMBL" id="CAF4777503.1"/>
    </source>
</evidence>
<feature type="region of interest" description="Disordered" evidence="1">
    <location>
        <begin position="1"/>
        <end position="32"/>
    </location>
</feature>
<sequence length="71" mass="8160">MTQPQNRLSHPRNTRQRSYELIDEADDSESINERKNDLAQTTNTIAGDVQIQLNKLDKQLKSLSKAVQDYS</sequence>